<dbReference type="SUPFAM" id="SSF49764">
    <property type="entry name" value="HSP20-like chaperones"/>
    <property type="match status" value="1"/>
</dbReference>
<dbReference type="STRING" id="180498.A0A067L5T6"/>
<dbReference type="InterPro" id="IPR002068">
    <property type="entry name" value="A-crystallin/Hsp20_dom"/>
</dbReference>
<dbReference type="OrthoDB" id="814286at2759"/>
<dbReference type="Proteomes" id="UP000027138">
    <property type="component" value="Unassembled WGS sequence"/>
</dbReference>
<dbReference type="KEGG" id="jcu:105632255"/>
<keyword evidence="2" id="KW-0346">Stress response</keyword>
<dbReference type="EMBL" id="KK914336">
    <property type="protein sequence ID" value="KDP39860.1"/>
    <property type="molecule type" value="Genomic_DNA"/>
</dbReference>
<keyword evidence="8" id="KW-1185">Reference proteome</keyword>
<keyword evidence="1" id="KW-0809">Transit peptide</keyword>
<evidence type="ECO:0000259" key="6">
    <source>
        <dbReference type="PROSITE" id="PS01031"/>
    </source>
</evidence>
<organism evidence="7 8">
    <name type="scientific">Jatropha curcas</name>
    <name type="common">Barbados nut</name>
    <dbReference type="NCBI Taxonomy" id="180498"/>
    <lineage>
        <taxon>Eukaryota</taxon>
        <taxon>Viridiplantae</taxon>
        <taxon>Streptophyta</taxon>
        <taxon>Embryophyta</taxon>
        <taxon>Tracheophyta</taxon>
        <taxon>Spermatophyta</taxon>
        <taxon>Magnoliopsida</taxon>
        <taxon>eudicotyledons</taxon>
        <taxon>Gunneridae</taxon>
        <taxon>Pentapetalae</taxon>
        <taxon>rosids</taxon>
        <taxon>fabids</taxon>
        <taxon>Malpighiales</taxon>
        <taxon>Euphorbiaceae</taxon>
        <taxon>Crotonoideae</taxon>
        <taxon>Jatropheae</taxon>
        <taxon>Jatropha</taxon>
    </lineage>
</organism>
<evidence type="ECO:0000256" key="4">
    <source>
        <dbReference type="RuleBase" id="RU003616"/>
    </source>
</evidence>
<reference evidence="7 8" key="1">
    <citation type="journal article" date="2014" name="PLoS ONE">
        <title>Global Analysis of Gene Expression Profiles in Physic Nut (Jatropha curcas L.) Seedlings Exposed to Salt Stress.</title>
        <authorList>
            <person name="Zhang L."/>
            <person name="Zhang C."/>
            <person name="Wu P."/>
            <person name="Chen Y."/>
            <person name="Li M."/>
            <person name="Jiang H."/>
            <person name="Wu G."/>
        </authorList>
    </citation>
    <scope>NUCLEOTIDE SEQUENCE [LARGE SCALE GENOMIC DNA]</scope>
    <source>
        <strain evidence="8">cv. GZQX0401</strain>
        <tissue evidence="7">Young leaves</tissue>
    </source>
</reference>
<proteinExistence type="inferred from homology"/>
<accession>A0A067L5T6</accession>
<feature type="domain" description="SHSP" evidence="6">
    <location>
        <begin position="100"/>
        <end position="209"/>
    </location>
</feature>
<feature type="compositionally biased region" description="Low complexity" evidence="5">
    <location>
        <begin position="30"/>
        <end position="50"/>
    </location>
</feature>
<dbReference type="PANTHER" id="PTHR46991">
    <property type="entry name" value="23.5 KDA HEAT SHOCK PROTEIN, MITOCHONDRIAL"/>
    <property type="match status" value="1"/>
</dbReference>
<dbReference type="Pfam" id="PF00011">
    <property type="entry name" value="HSP20"/>
    <property type="match status" value="1"/>
</dbReference>
<dbReference type="Gene3D" id="2.60.40.790">
    <property type="match status" value="1"/>
</dbReference>
<evidence type="ECO:0000256" key="2">
    <source>
        <dbReference type="ARBA" id="ARBA00023016"/>
    </source>
</evidence>
<gene>
    <name evidence="7" type="ORF">JCGZ_03391</name>
</gene>
<evidence type="ECO:0000256" key="5">
    <source>
        <dbReference type="SAM" id="MobiDB-lite"/>
    </source>
</evidence>
<evidence type="ECO:0000256" key="3">
    <source>
        <dbReference type="PROSITE-ProRule" id="PRU00285"/>
    </source>
</evidence>
<feature type="region of interest" description="Disordered" evidence="5">
    <location>
        <begin position="30"/>
        <end position="56"/>
    </location>
</feature>
<evidence type="ECO:0000313" key="8">
    <source>
        <dbReference type="Proteomes" id="UP000027138"/>
    </source>
</evidence>
<dbReference type="CDD" id="cd06464">
    <property type="entry name" value="ACD_sHsps-like"/>
    <property type="match status" value="1"/>
</dbReference>
<dbReference type="PANTHER" id="PTHR46991:SF11">
    <property type="entry name" value="SMALL HEAT SHOCK PROTEIN HSPF"/>
    <property type="match status" value="1"/>
</dbReference>
<dbReference type="AlphaFoldDB" id="A0A067L5T6"/>
<dbReference type="PROSITE" id="PS01031">
    <property type="entry name" value="SHSP"/>
    <property type="match status" value="1"/>
</dbReference>
<dbReference type="InterPro" id="IPR008978">
    <property type="entry name" value="HSP20-like_chaperone"/>
</dbReference>
<evidence type="ECO:0000256" key="1">
    <source>
        <dbReference type="ARBA" id="ARBA00022946"/>
    </source>
</evidence>
<comment type="similarity">
    <text evidence="3 4">Belongs to the small heat shock protein (HSP20) family.</text>
</comment>
<evidence type="ECO:0000313" key="7">
    <source>
        <dbReference type="EMBL" id="KDP39860.1"/>
    </source>
</evidence>
<sequence>MALSRFRITVSKFLPNSTFHGFTHSSLAKSRFSTPSRSSSSNTNTNSNSKSFRDRLESTLNKAEEAALQLRTLHKDFKELKDSDLLALQELGKALSPGVLIEKGSIFPFEDREDEENRYFKIDMPGIGKSGLRVWMKKEELHFSGEELWRGTESNHPYGLRKFSGSFCIDSARYETDKIKAEIKNGVLRIVIPKINQARARRGKGGRSS</sequence>
<dbReference type="InterPro" id="IPR044656">
    <property type="entry name" value="HSP14.7/HSP23.5/HSP23.6-like"/>
</dbReference>
<name>A0A067L5T6_JATCU</name>
<protein>
    <recommendedName>
        <fullName evidence="6">SHSP domain-containing protein</fullName>
    </recommendedName>
</protein>